<name>A0AAW4PLK1_9EURY</name>
<evidence type="ECO:0000256" key="1">
    <source>
        <dbReference type="SAM" id="MobiDB-lite"/>
    </source>
</evidence>
<evidence type="ECO:0000313" key="3">
    <source>
        <dbReference type="Proteomes" id="UP001430377"/>
    </source>
</evidence>
<proteinExistence type="predicted"/>
<dbReference type="EMBL" id="RKLR01000001">
    <property type="protein sequence ID" value="MBX0321947.1"/>
    <property type="molecule type" value="Genomic_DNA"/>
</dbReference>
<protein>
    <recommendedName>
        <fullName evidence="4">Small CPxCG-related zinc finger protein</fullName>
    </recommendedName>
</protein>
<evidence type="ECO:0000313" key="2">
    <source>
        <dbReference type="EMBL" id="MBX0321947.1"/>
    </source>
</evidence>
<evidence type="ECO:0008006" key="4">
    <source>
        <dbReference type="Google" id="ProtNLM"/>
    </source>
</evidence>
<gene>
    <name evidence="2" type="ORF">EGH21_02760</name>
</gene>
<dbReference type="Proteomes" id="UP001430377">
    <property type="component" value="Unassembled WGS sequence"/>
</dbReference>
<organism evidence="2 3">
    <name type="scientific">Haloarcula rubra</name>
    <dbReference type="NCBI Taxonomy" id="2487747"/>
    <lineage>
        <taxon>Archaea</taxon>
        <taxon>Methanobacteriati</taxon>
        <taxon>Methanobacteriota</taxon>
        <taxon>Stenosarchaea group</taxon>
        <taxon>Halobacteria</taxon>
        <taxon>Halobacteriales</taxon>
        <taxon>Haloarculaceae</taxon>
        <taxon>Haloarcula</taxon>
    </lineage>
</organism>
<comment type="caution">
    <text evidence="2">The sequence shown here is derived from an EMBL/GenBank/DDBJ whole genome shotgun (WGS) entry which is preliminary data.</text>
</comment>
<dbReference type="RefSeq" id="WP_220617321.1">
    <property type="nucleotide sequence ID" value="NZ_RKLR01000001.1"/>
</dbReference>
<accession>A0AAW4PLK1</accession>
<keyword evidence="3" id="KW-1185">Reference proteome</keyword>
<feature type="region of interest" description="Disordered" evidence="1">
    <location>
        <begin position="1"/>
        <end position="23"/>
    </location>
</feature>
<dbReference type="AlphaFoldDB" id="A0AAW4PLK1"/>
<reference evidence="2 3" key="1">
    <citation type="submission" date="2021-06" db="EMBL/GenBank/DDBJ databases">
        <title>Halomicroarcula sp. a new haloarchaeum isolated from saline soil.</title>
        <authorList>
            <person name="Duran-Viseras A."/>
            <person name="Sanchez-Porro C."/>
            <person name="Ventosa A."/>
        </authorList>
    </citation>
    <scope>NUCLEOTIDE SEQUENCE [LARGE SCALE GENOMIC DNA]</scope>
    <source>
        <strain evidence="2 3">F13</strain>
    </source>
</reference>
<sequence>MPDRDDPSEGDDGPRPGDRDANVIDRENLRAGVVTCPLCGRQLVDPMANAVVYGVVDDVTAENADAIECPVCDGVTFVVDE</sequence>